<evidence type="ECO:0000259" key="8">
    <source>
        <dbReference type="Pfam" id="PF09770"/>
    </source>
</evidence>
<keyword evidence="4" id="KW-0963">Cytoplasm</keyword>
<keyword evidence="5" id="KW-0694">RNA-binding</keyword>
<feature type="compositionally biased region" description="Basic and acidic residues" evidence="7">
    <location>
        <begin position="17"/>
        <end position="31"/>
    </location>
</feature>
<dbReference type="InterPro" id="IPR039900">
    <property type="entry name" value="Pat1-like"/>
</dbReference>
<feature type="domain" description="mRNA decay factor PAT1" evidence="8">
    <location>
        <begin position="1"/>
        <end position="856"/>
    </location>
</feature>
<dbReference type="GO" id="GO:0000932">
    <property type="term" value="C:P-body"/>
    <property type="evidence" value="ECO:0007669"/>
    <property type="project" value="UniProtKB-SubCell"/>
</dbReference>
<dbReference type="Pfam" id="PF09770">
    <property type="entry name" value="PAT1"/>
    <property type="match status" value="1"/>
</dbReference>
<feature type="compositionally biased region" description="Pro residues" evidence="7">
    <location>
        <begin position="217"/>
        <end position="230"/>
    </location>
</feature>
<feature type="compositionally biased region" description="Low complexity" evidence="7">
    <location>
        <begin position="231"/>
        <end position="254"/>
    </location>
</feature>
<feature type="region of interest" description="Disordered" evidence="7">
    <location>
        <begin position="200"/>
        <end position="254"/>
    </location>
</feature>
<evidence type="ECO:0000256" key="2">
    <source>
        <dbReference type="ARBA" id="ARBA00004201"/>
    </source>
</evidence>
<feature type="region of interest" description="Disordered" evidence="7">
    <location>
        <begin position="473"/>
        <end position="498"/>
    </location>
</feature>
<reference evidence="10" key="1">
    <citation type="submission" date="2015-10" db="EMBL/GenBank/DDBJ databases">
        <authorList>
            <person name="Devillers H."/>
        </authorList>
    </citation>
    <scope>NUCLEOTIDE SEQUENCE [LARGE SCALE GENOMIC DNA]</scope>
</reference>
<sequence length="867" mass="95917">MSFFGFDTSLPNQGKGAGREKRTATPDKPLDFDETYQGLGEYENEEDDYLNNETFGNATDLGTDFDFGYGNGEINNGAVPTAAQVDHGRSYASAATTGPAVTNTGYAAAAPHSMDEGMDFTPMESLWTNQPMMMHHPQQPQHPQVLSMEELERQQQQQQVGVSHGQQQAYMGMPPMPPMGYGYAPQAFMPQAQVMPGAAYPSAPQGMPPQGLALPPQGMPPQSMPPPGMAPPQYQQHTLAMQQQPGAHQQAAHLAPSVVSPLAQQELQQSPHLVQKAAHPASAAVSDFATPSPPHLINSKSAQGQPRLGSPSQMAPSSQDSRESTPRGTRRGSMRKHQEPLSQDDFKRLQVRQAKVDKILRHSGVMTPRDKDFITRYQLSQIVTDDPYNEDFYFQVYKIIQRGGIVGESNKGLIARAYLEHSGHRLGGRYKRADVALQRMQSQVEKAVTVAKERPQKNRENFDGAKEGVLGKISSAKNSKAPRRQLQIPQQRDEDEDISSSAIEDVVESLNGVDISSSSRARRRSSYAFRSVDQRAVLSRSGGRKFVLSLIETVYAEVLDLEALLRSGKETDSTHLWESLHIADDAYEVSPFISILSFDKGVKIMPRIFNFLSKEQKLKLLYCFFSELSHLNIIVTSSYKTNPDPSDSQLKKIELFQSVFLKIIVSFLSSSAEFLEVLGLLLALVKNNNVSFISTSKIGLNLVTVLISRAALIKQDVSRGSVLSTVEASSWNEIYDKLFTALETKLAAVFPPEEYTSRVVVTSSNGTPTSATVGQSSGHQFYDQSYIWQFLASLALSGKLNHQRVIIDEIREEIFGTISRAEQLVKNVPAEEQQIALYQRDKLYQDLNLFLNVMGLVARDGEISELK</sequence>
<keyword evidence="10" id="KW-1185">Reference proteome</keyword>
<dbReference type="GO" id="GO:0033962">
    <property type="term" value="P:P-body assembly"/>
    <property type="evidence" value="ECO:0007669"/>
    <property type="project" value="TreeGrafter"/>
</dbReference>
<dbReference type="EMBL" id="LN890527">
    <property type="protein sequence ID" value="CUS23387.1"/>
    <property type="molecule type" value="Genomic_DNA"/>
</dbReference>
<comment type="subcellular location">
    <subcellularLocation>
        <location evidence="2">Cytoplasm</location>
        <location evidence="2">P-body</location>
    </subcellularLocation>
    <subcellularLocation>
        <location evidence="1">Nucleus</location>
    </subcellularLocation>
</comment>
<evidence type="ECO:0000256" key="4">
    <source>
        <dbReference type="ARBA" id="ARBA00022490"/>
    </source>
</evidence>
<comment type="similarity">
    <text evidence="3">Belongs to the PAT1 family.</text>
</comment>
<evidence type="ECO:0000313" key="9">
    <source>
        <dbReference type="EMBL" id="CUS23387.1"/>
    </source>
</evidence>
<evidence type="ECO:0000256" key="5">
    <source>
        <dbReference type="ARBA" id="ARBA00022884"/>
    </source>
</evidence>
<organism evidence="9 10">
    <name type="scientific">Lachancea quebecensis</name>
    <dbReference type="NCBI Taxonomy" id="1654605"/>
    <lineage>
        <taxon>Eukaryota</taxon>
        <taxon>Fungi</taxon>
        <taxon>Dikarya</taxon>
        <taxon>Ascomycota</taxon>
        <taxon>Saccharomycotina</taxon>
        <taxon>Saccharomycetes</taxon>
        <taxon>Saccharomycetales</taxon>
        <taxon>Saccharomycetaceae</taxon>
        <taxon>Lachancea</taxon>
    </lineage>
</organism>
<dbReference type="GO" id="GO:0005634">
    <property type="term" value="C:nucleus"/>
    <property type="evidence" value="ECO:0007669"/>
    <property type="project" value="UniProtKB-SubCell"/>
</dbReference>
<evidence type="ECO:0000256" key="7">
    <source>
        <dbReference type="SAM" id="MobiDB-lite"/>
    </source>
</evidence>
<feature type="compositionally biased region" description="Polar residues" evidence="7">
    <location>
        <begin position="298"/>
        <end position="319"/>
    </location>
</feature>
<accession>A0A0N7MLW0</accession>
<feature type="region of interest" description="Disordered" evidence="7">
    <location>
        <begin position="271"/>
        <end position="346"/>
    </location>
</feature>
<keyword evidence="6" id="KW-0539">Nucleus</keyword>
<dbReference type="InterPro" id="IPR019167">
    <property type="entry name" value="PAT1_dom"/>
</dbReference>
<protein>
    <submittedName>
        <fullName evidence="9">LAQU0S09e03620g1_1</fullName>
    </submittedName>
</protein>
<name>A0A0N7MLW0_9SACH</name>
<feature type="compositionally biased region" description="Basic and acidic residues" evidence="7">
    <location>
        <begin position="336"/>
        <end position="346"/>
    </location>
</feature>
<evidence type="ECO:0000256" key="6">
    <source>
        <dbReference type="ARBA" id="ARBA00023242"/>
    </source>
</evidence>
<feature type="region of interest" description="Disordered" evidence="7">
    <location>
        <begin position="1"/>
        <end position="32"/>
    </location>
</feature>
<dbReference type="GO" id="GO:0000290">
    <property type="term" value="P:deadenylation-dependent decapping of nuclear-transcribed mRNA"/>
    <property type="evidence" value="ECO:0007669"/>
    <property type="project" value="InterPro"/>
</dbReference>
<dbReference type="PANTHER" id="PTHR21551:SF0">
    <property type="entry name" value="PROTEIN ASSOCIATED WITH TOPO II RELATED-1, ISOFORM A"/>
    <property type="match status" value="1"/>
</dbReference>
<dbReference type="OrthoDB" id="74835at2759"/>
<gene>
    <name evidence="9" type="ORF">LAQU0_S09e03620g</name>
</gene>
<dbReference type="AlphaFoldDB" id="A0A0N7MLW0"/>
<dbReference type="PANTHER" id="PTHR21551">
    <property type="entry name" value="TOPOISOMERASE II-ASSOCIATED PROTEIN PAT1"/>
    <property type="match status" value="1"/>
</dbReference>
<evidence type="ECO:0000313" key="10">
    <source>
        <dbReference type="Proteomes" id="UP000236544"/>
    </source>
</evidence>
<dbReference type="GO" id="GO:0003723">
    <property type="term" value="F:RNA binding"/>
    <property type="evidence" value="ECO:0007669"/>
    <property type="project" value="UniProtKB-KW"/>
</dbReference>
<evidence type="ECO:0000256" key="3">
    <source>
        <dbReference type="ARBA" id="ARBA00009138"/>
    </source>
</evidence>
<evidence type="ECO:0000256" key="1">
    <source>
        <dbReference type="ARBA" id="ARBA00004123"/>
    </source>
</evidence>
<proteinExistence type="inferred from homology"/>
<dbReference type="Proteomes" id="UP000236544">
    <property type="component" value="Unassembled WGS sequence"/>
</dbReference>